<dbReference type="GO" id="GO:0032259">
    <property type="term" value="P:methylation"/>
    <property type="evidence" value="ECO:0007669"/>
    <property type="project" value="UniProtKB-KW"/>
</dbReference>
<evidence type="ECO:0000313" key="3">
    <source>
        <dbReference type="Proteomes" id="UP000534783"/>
    </source>
</evidence>
<proteinExistence type="predicted"/>
<dbReference type="PANTHER" id="PTHR43861:SF1">
    <property type="entry name" value="TRANS-ACONITATE 2-METHYLTRANSFERASE"/>
    <property type="match status" value="1"/>
</dbReference>
<dbReference type="InterPro" id="IPR013216">
    <property type="entry name" value="Methyltransf_11"/>
</dbReference>
<dbReference type="InterPro" id="IPR029063">
    <property type="entry name" value="SAM-dependent_MTases_sf"/>
</dbReference>
<keyword evidence="3" id="KW-1185">Reference proteome</keyword>
<comment type="caution">
    <text evidence="2">The sequence shown here is derived from an EMBL/GenBank/DDBJ whole genome shotgun (WGS) entry which is preliminary data.</text>
</comment>
<accession>A0A7X6DMR2</accession>
<gene>
    <name evidence="2" type="ORF">MNODULE_04295</name>
</gene>
<dbReference type="Gene3D" id="3.40.50.150">
    <property type="entry name" value="Vaccinia Virus protein VP39"/>
    <property type="match status" value="1"/>
</dbReference>
<feature type="domain" description="Methyltransferase type 11" evidence="1">
    <location>
        <begin position="35"/>
        <end position="124"/>
    </location>
</feature>
<name>A0A7X6DMR2_9BACT</name>
<sequence length="255" mass="28264">MTWNPSRYDEKHAYVWNLAADLIDLLSPKPGERILDLGCGTGHLTGRIAALGAEGVGIDASAEMIAQARKNYPDLRFEIQDARVFRFNLPFDAVFSNAALHWVKEPERVIACIDRALKPGGRFVAEFGGKGNIARIVGAIKAACQAVGSPLKEESIPWYFPSLGEYAALLERNGLAVNEAFLFERPTPLEGGEAGLRDWIETFATNLLQHVPSDRRPAVIQKTEEILRPALFQNGVWQADYKRLRLKAIKEGKPV</sequence>
<evidence type="ECO:0000259" key="1">
    <source>
        <dbReference type="Pfam" id="PF08241"/>
    </source>
</evidence>
<evidence type="ECO:0000313" key="2">
    <source>
        <dbReference type="EMBL" id="NKE69962.1"/>
    </source>
</evidence>
<reference evidence="2 3" key="1">
    <citation type="journal article" date="2020" name="Nature">
        <title>Bacterial chemolithoautotrophy via manganese oxidation.</title>
        <authorList>
            <person name="Yu H."/>
            <person name="Leadbetter J.R."/>
        </authorList>
    </citation>
    <scope>NUCLEOTIDE SEQUENCE [LARGE SCALE GENOMIC DNA]</scope>
    <source>
        <strain evidence="2 3">Mn-1</strain>
    </source>
</reference>
<dbReference type="SUPFAM" id="SSF53335">
    <property type="entry name" value="S-adenosyl-L-methionine-dependent methyltransferases"/>
    <property type="match status" value="1"/>
</dbReference>
<keyword evidence="2" id="KW-0808">Transferase</keyword>
<organism evidence="2 3">
    <name type="scientific">Candidatus Manganitrophus noduliformans</name>
    <dbReference type="NCBI Taxonomy" id="2606439"/>
    <lineage>
        <taxon>Bacteria</taxon>
        <taxon>Pseudomonadati</taxon>
        <taxon>Nitrospirota</taxon>
        <taxon>Nitrospiria</taxon>
        <taxon>Candidatus Troglogloeales</taxon>
        <taxon>Candidatus Manganitrophaceae</taxon>
        <taxon>Candidatus Manganitrophus</taxon>
    </lineage>
</organism>
<protein>
    <submittedName>
        <fullName evidence="2">Class I SAM-dependent methyltransferase</fullName>
    </submittedName>
</protein>
<dbReference type="PANTHER" id="PTHR43861">
    <property type="entry name" value="TRANS-ACONITATE 2-METHYLTRANSFERASE-RELATED"/>
    <property type="match status" value="1"/>
</dbReference>
<dbReference type="GO" id="GO:0008757">
    <property type="term" value="F:S-adenosylmethionine-dependent methyltransferase activity"/>
    <property type="evidence" value="ECO:0007669"/>
    <property type="project" value="InterPro"/>
</dbReference>
<dbReference type="CDD" id="cd02440">
    <property type="entry name" value="AdoMet_MTases"/>
    <property type="match status" value="1"/>
</dbReference>
<dbReference type="Pfam" id="PF08241">
    <property type="entry name" value="Methyltransf_11"/>
    <property type="match status" value="1"/>
</dbReference>
<dbReference type="EMBL" id="VTOW01000001">
    <property type="protein sequence ID" value="NKE69962.1"/>
    <property type="molecule type" value="Genomic_DNA"/>
</dbReference>
<dbReference type="Proteomes" id="UP000534783">
    <property type="component" value="Unassembled WGS sequence"/>
</dbReference>
<keyword evidence="2" id="KW-0489">Methyltransferase</keyword>
<dbReference type="AlphaFoldDB" id="A0A7X6DMR2"/>
<dbReference type="RefSeq" id="WP_168058239.1">
    <property type="nucleotide sequence ID" value="NZ_VTOW01000001.1"/>
</dbReference>